<name>A0AAE3FZT6_9EURY</name>
<sequence>MPSKRTFLHGLATVLTGSVVATVPATAIDSSKQHAAPIDSAVSIQANQRVIQLIDQPEQIAPYIHQLQDAVPSLSLADCTDIQSVGAVRSDFTTEGLLTVSGSFDAAVSDDVAGADAVQTKETQHETVYEIPSAQSAATIEPNAITAAHNQSTEEARAQLTENTGGTVAQTQQYRSHLTGPAVRRLQPHLAGDLTMTASVGPVIRSAALEEAEALPGSLETIVEITEAIGLSISPTPTETTFKYVIVAQPSELAAVSVEDVVTSLSLSDDIEQTLSVTQSDAVATVSVTIPTTEVVQQHLGTIDF</sequence>
<proteinExistence type="predicted"/>
<dbReference type="Proteomes" id="UP001203207">
    <property type="component" value="Unassembled WGS sequence"/>
</dbReference>
<accession>A0AAE3FZT6</accession>
<keyword evidence="2" id="KW-1185">Reference proteome</keyword>
<evidence type="ECO:0000313" key="2">
    <source>
        <dbReference type="Proteomes" id="UP001203207"/>
    </source>
</evidence>
<dbReference type="EMBL" id="JAKRVX010000015">
    <property type="protein sequence ID" value="MCL9818552.1"/>
    <property type="molecule type" value="Genomic_DNA"/>
</dbReference>
<dbReference type="AlphaFoldDB" id="A0AAE3FZT6"/>
<comment type="caution">
    <text evidence="1">The sequence shown here is derived from an EMBL/GenBank/DDBJ whole genome shotgun (WGS) entry which is preliminary data.</text>
</comment>
<gene>
    <name evidence="1" type="ORF">AArcSt2_16565</name>
</gene>
<reference evidence="1" key="2">
    <citation type="submission" date="2022-02" db="EMBL/GenBank/DDBJ databases">
        <authorList>
            <person name="Elcheninov A.G."/>
            <person name="Sorokin D.Y."/>
            <person name="Kublanov I.V."/>
        </authorList>
    </citation>
    <scope>NUCLEOTIDE SEQUENCE</scope>
    <source>
        <strain evidence="1">AArc-St2</strain>
    </source>
</reference>
<dbReference type="PROSITE" id="PS51318">
    <property type="entry name" value="TAT"/>
    <property type="match status" value="1"/>
</dbReference>
<reference evidence="1" key="1">
    <citation type="journal article" date="2022" name="Syst. Appl. Microbiol.">
        <title>Natronocalculus amylovorans gen. nov., sp. nov., and Natranaeroarchaeum aerophilus sp. nov., dominant culturable amylolytic natronoarchaea from hypersaline soda lakes in southwestern Siberia.</title>
        <authorList>
            <person name="Sorokin D.Y."/>
            <person name="Elcheninov A.G."/>
            <person name="Khizhniak T.V."/>
            <person name="Koenen M."/>
            <person name="Bale N.J."/>
            <person name="Damste J.S.S."/>
            <person name="Kublanov I.V."/>
        </authorList>
    </citation>
    <scope>NUCLEOTIDE SEQUENCE</scope>
    <source>
        <strain evidence="1">AArc-St2</strain>
    </source>
</reference>
<organism evidence="1 2">
    <name type="scientific">Natronocalculus amylovorans</name>
    <dbReference type="NCBI Taxonomy" id="2917812"/>
    <lineage>
        <taxon>Archaea</taxon>
        <taxon>Methanobacteriati</taxon>
        <taxon>Methanobacteriota</taxon>
        <taxon>Stenosarchaea group</taxon>
        <taxon>Halobacteria</taxon>
        <taxon>Halobacteriales</taxon>
        <taxon>Haloferacaceae</taxon>
        <taxon>Natronocalculus</taxon>
    </lineage>
</organism>
<evidence type="ECO:0000313" key="1">
    <source>
        <dbReference type="EMBL" id="MCL9818552.1"/>
    </source>
</evidence>
<dbReference type="RefSeq" id="WP_250586336.1">
    <property type="nucleotide sequence ID" value="NZ_JAKRVX010000015.1"/>
</dbReference>
<dbReference type="InterPro" id="IPR006311">
    <property type="entry name" value="TAT_signal"/>
</dbReference>
<protein>
    <submittedName>
        <fullName evidence="1">Uncharacterized protein</fullName>
    </submittedName>
</protein>